<protein>
    <submittedName>
        <fullName evidence="2">FAD-dependent monooxygenase</fullName>
    </submittedName>
</protein>
<dbReference type="Pfam" id="PF01494">
    <property type="entry name" value="FAD_binding_3"/>
    <property type="match status" value="1"/>
</dbReference>
<name>A0A4Z0H1G4_9BACI</name>
<evidence type="ECO:0000313" key="3">
    <source>
        <dbReference type="Proteomes" id="UP000297982"/>
    </source>
</evidence>
<dbReference type="GO" id="GO:0071949">
    <property type="term" value="F:FAD binding"/>
    <property type="evidence" value="ECO:0007669"/>
    <property type="project" value="InterPro"/>
</dbReference>
<keyword evidence="2" id="KW-0560">Oxidoreductase</keyword>
<feature type="domain" description="FAD-binding" evidence="1">
    <location>
        <begin position="4"/>
        <end position="310"/>
    </location>
</feature>
<dbReference type="EMBL" id="SRJC01000002">
    <property type="protein sequence ID" value="TGB02711.1"/>
    <property type="molecule type" value="Genomic_DNA"/>
</dbReference>
<evidence type="ECO:0000259" key="1">
    <source>
        <dbReference type="Pfam" id="PF01494"/>
    </source>
</evidence>
<proteinExistence type="predicted"/>
<organism evidence="2 3">
    <name type="scientific">Halobacillus salinus</name>
    <dbReference type="NCBI Taxonomy" id="192814"/>
    <lineage>
        <taxon>Bacteria</taxon>
        <taxon>Bacillati</taxon>
        <taxon>Bacillota</taxon>
        <taxon>Bacilli</taxon>
        <taxon>Bacillales</taxon>
        <taxon>Bacillaceae</taxon>
        <taxon>Halobacillus</taxon>
    </lineage>
</organism>
<dbReference type="InterPro" id="IPR036188">
    <property type="entry name" value="FAD/NAD-bd_sf"/>
</dbReference>
<comment type="caution">
    <text evidence="2">The sequence shown here is derived from an EMBL/GenBank/DDBJ whole genome shotgun (WGS) entry which is preliminary data.</text>
</comment>
<reference evidence="2 3" key="1">
    <citation type="journal article" date="2003" name="Int. J. Syst. Evol. Microbiol.">
        <title>Halobacillus salinus sp. nov., isolated from a salt lake on the coast of the East Sea in Korea.</title>
        <authorList>
            <person name="Yoon J.H."/>
            <person name="Kang K.H."/>
            <person name="Park Y.H."/>
        </authorList>
    </citation>
    <scope>NUCLEOTIDE SEQUENCE [LARGE SCALE GENOMIC DNA]</scope>
    <source>
        <strain evidence="2 3">HSL-3</strain>
    </source>
</reference>
<dbReference type="GO" id="GO:0004497">
    <property type="term" value="F:monooxygenase activity"/>
    <property type="evidence" value="ECO:0007669"/>
    <property type="project" value="UniProtKB-KW"/>
</dbReference>
<keyword evidence="2" id="KW-0503">Monooxygenase</keyword>
<dbReference type="InterPro" id="IPR050407">
    <property type="entry name" value="Geranylgeranyl_reductase"/>
</dbReference>
<sequence>MKQYDVVIVGARVAGSSLAIRLGQQGKSVLLIDKASFPSDTLSTHHMSHTDYLEQLGVLEEVEATGLRKIERMRTYIGSAFVEGPRPNYTIIPRRDHLDYVLLQKAMQYDGVVVREQHSVKSLLWDDGHVVGVETENKKGEQEQVRSSWVVGADGKHSNIAKWVDASEYETHEPLRPVLYGYYRGIEPLSKPTTEIFLHEGRIGFYFPMEEGRDCLGLEIHPSEFKEMMKDPKAQFEAIYKELYDMERRMEGAELEGKIIGTKGMPNHFREAYGPGWALVGDAGHSKDPSTGLGINDAFMQSFLLAEALTSEDVEGALEAFRVKRDEQLLPGFKLTIDYIKSLREWTMNEVALFQTMAANPMVWNKLVPRLADHLKEDTKEMPLLHGSVLMEAESFGYQEKQESVRRLSKPNE</sequence>
<dbReference type="STRING" id="192814.GCA_900166575_02955"/>
<dbReference type="AlphaFoldDB" id="A0A4Z0H1G4"/>
<dbReference type="SUPFAM" id="SSF51905">
    <property type="entry name" value="FAD/NAD(P)-binding domain"/>
    <property type="match status" value="1"/>
</dbReference>
<dbReference type="RefSeq" id="WP_135327674.1">
    <property type="nucleotide sequence ID" value="NZ_SRJC01000002.1"/>
</dbReference>
<dbReference type="Gene3D" id="3.50.50.60">
    <property type="entry name" value="FAD/NAD(P)-binding domain"/>
    <property type="match status" value="1"/>
</dbReference>
<dbReference type="PANTHER" id="PTHR42685:SF22">
    <property type="entry name" value="CONDITIONED MEDIUM FACTOR RECEPTOR 1"/>
    <property type="match status" value="1"/>
</dbReference>
<accession>A0A4Z0H1G4</accession>
<evidence type="ECO:0000313" key="2">
    <source>
        <dbReference type="EMBL" id="TGB02711.1"/>
    </source>
</evidence>
<dbReference type="Proteomes" id="UP000297982">
    <property type="component" value="Unassembled WGS sequence"/>
</dbReference>
<dbReference type="PRINTS" id="PR00420">
    <property type="entry name" value="RNGMNOXGNASE"/>
</dbReference>
<gene>
    <name evidence="2" type="ORF">E4663_11160</name>
</gene>
<keyword evidence="3" id="KW-1185">Reference proteome</keyword>
<dbReference type="InterPro" id="IPR002938">
    <property type="entry name" value="FAD-bd"/>
</dbReference>
<dbReference type="PANTHER" id="PTHR42685">
    <property type="entry name" value="GERANYLGERANYL DIPHOSPHATE REDUCTASE"/>
    <property type="match status" value="1"/>
</dbReference>